<keyword evidence="3" id="KW-1185">Reference proteome</keyword>
<evidence type="ECO:0000313" key="3">
    <source>
        <dbReference type="Proteomes" id="UP001291687"/>
    </source>
</evidence>
<evidence type="ECO:0000256" key="1">
    <source>
        <dbReference type="SAM" id="MobiDB-lite"/>
    </source>
</evidence>
<gene>
    <name evidence="2" type="ORF">Megvenef_00273</name>
</gene>
<dbReference type="Proteomes" id="UP001291687">
    <property type="component" value="Unassembled WGS sequence"/>
</dbReference>
<comment type="caution">
    <text evidence="2">The sequence shown here is derived from an EMBL/GenBank/DDBJ whole genome shotgun (WGS) entry which is preliminary data.</text>
</comment>
<name>A0ABU5NAX9_9RICK</name>
<reference evidence="2 3" key="1">
    <citation type="submission" date="2023-03" db="EMBL/GenBank/DDBJ databases">
        <title>Host association and intracellularity evolved multiple times independently in the Rickettsiales.</title>
        <authorList>
            <person name="Castelli M."/>
            <person name="Nardi T."/>
            <person name="Gammuto L."/>
            <person name="Bellinzona G."/>
            <person name="Sabaneyeva E."/>
            <person name="Potekhin A."/>
            <person name="Serra V."/>
            <person name="Petroni G."/>
            <person name="Sassera D."/>
        </authorList>
    </citation>
    <scope>NUCLEOTIDE SEQUENCE [LARGE SCALE GENOMIC DNA]</scope>
    <source>
        <strain evidence="2 3">Sr 2-6</strain>
    </source>
</reference>
<evidence type="ECO:0000313" key="2">
    <source>
        <dbReference type="EMBL" id="MEA0970314.1"/>
    </source>
</evidence>
<proteinExistence type="predicted"/>
<sequence>MHRHPEFTSGPHEIGEGTGSKRYAKPTRFMYDSR</sequence>
<organism evidence="2 3">
    <name type="scientific">Candidatus Megaera venefica</name>
    <dbReference type="NCBI Taxonomy" id="2055910"/>
    <lineage>
        <taxon>Bacteria</taxon>
        <taxon>Pseudomonadati</taxon>
        <taxon>Pseudomonadota</taxon>
        <taxon>Alphaproteobacteria</taxon>
        <taxon>Rickettsiales</taxon>
        <taxon>Rickettsiaceae</taxon>
        <taxon>Candidatus Megaera</taxon>
    </lineage>
</organism>
<protein>
    <submittedName>
        <fullName evidence="2">Uncharacterized protein</fullName>
    </submittedName>
</protein>
<dbReference type="EMBL" id="JARJFB010000011">
    <property type="protein sequence ID" value="MEA0970314.1"/>
    <property type="molecule type" value="Genomic_DNA"/>
</dbReference>
<feature type="region of interest" description="Disordered" evidence="1">
    <location>
        <begin position="1"/>
        <end position="34"/>
    </location>
</feature>
<accession>A0ABU5NAX9</accession>